<name>A0A6I4LYM0_9SPHN</name>
<comment type="caution">
    <text evidence="1">The sequence shown here is derived from an EMBL/GenBank/DDBJ whole genome shotgun (WGS) entry which is preliminary data.</text>
</comment>
<dbReference type="AlphaFoldDB" id="A0A6I4LYM0"/>
<evidence type="ECO:0000313" key="2">
    <source>
        <dbReference type="Proteomes" id="UP000471147"/>
    </source>
</evidence>
<dbReference type="NCBIfam" id="NF033522">
    <property type="entry name" value="lasso_benenodin"/>
    <property type="match status" value="1"/>
</dbReference>
<organism evidence="1 2">
    <name type="scientific">Sphingorhabdus profundilacus</name>
    <dbReference type="NCBI Taxonomy" id="2509718"/>
    <lineage>
        <taxon>Bacteria</taxon>
        <taxon>Pseudomonadati</taxon>
        <taxon>Pseudomonadota</taxon>
        <taxon>Alphaproteobacteria</taxon>
        <taxon>Sphingomonadales</taxon>
        <taxon>Sphingomonadaceae</taxon>
        <taxon>Sphingorhabdus</taxon>
    </lineage>
</organism>
<dbReference type="Pfam" id="PF24178">
    <property type="entry name" value="Subterisin"/>
    <property type="match status" value="1"/>
</dbReference>
<dbReference type="InterPro" id="IPR049805">
    <property type="entry name" value="Lasso_benenodin"/>
</dbReference>
<gene>
    <name evidence="1" type="ORF">EUU23_10645</name>
</gene>
<protein>
    <submittedName>
        <fullName evidence="1">Benenodin family lasso peptide</fullName>
    </submittedName>
</protein>
<dbReference type="OrthoDB" id="7596945at2"/>
<keyword evidence="2" id="KW-1185">Reference proteome</keyword>
<dbReference type="EMBL" id="SDWJ01000002">
    <property type="protein sequence ID" value="MVZ98151.1"/>
    <property type="molecule type" value="Genomic_DNA"/>
</dbReference>
<accession>A0A6I4LYM0</accession>
<sequence>MKDVELREDTVIDLGQASVETKGDAIFESDGSGGKLVYATGIAND</sequence>
<evidence type="ECO:0000313" key="1">
    <source>
        <dbReference type="EMBL" id="MVZ98151.1"/>
    </source>
</evidence>
<dbReference type="RefSeq" id="WP_160354101.1">
    <property type="nucleotide sequence ID" value="NZ_SDWJ01000002.1"/>
</dbReference>
<reference evidence="1 2" key="1">
    <citation type="submission" date="2019-01" db="EMBL/GenBank/DDBJ databases">
        <title>Sphingorhabdus lacus sp.nov., isolated from an oligotrophic freshwater lake.</title>
        <authorList>
            <person name="Park M."/>
        </authorList>
    </citation>
    <scope>NUCLEOTIDE SEQUENCE [LARGE SCALE GENOMIC DNA]</scope>
    <source>
        <strain evidence="1 2">IMCC26285</strain>
    </source>
</reference>
<dbReference type="Proteomes" id="UP000471147">
    <property type="component" value="Unassembled WGS sequence"/>
</dbReference>
<proteinExistence type="predicted"/>